<gene>
    <name evidence="1" type="ORF">F6S87_02500</name>
</gene>
<evidence type="ECO:0008006" key="3">
    <source>
        <dbReference type="Google" id="ProtNLM"/>
    </source>
</evidence>
<evidence type="ECO:0000313" key="1">
    <source>
        <dbReference type="EMBL" id="NEG69511.1"/>
    </source>
</evidence>
<dbReference type="Proteomes" id="UP000469292">
    <property type="component" value="Unassembled WGS sequence"/>
</dbReference>
<dbReference type="EMBL" id="VYSG01000001">
    <property type="protein sequence ID" value="NEG69511.1"/>
    <property type="molecule type" value="Genomic_DNA"/>
</dbReference>
<comment type="caution">
    <text evidence="1">The sequence shown here is derived from an EMBL/GenBank/DDBJ whole genome shotgun (WGS) entry which is preliminary data.</text>
</comment>
<name>A0A6I5N6S7_9BIFI</name>
<accession>A0A6I5N6S7</accession>
<reference evidence="1 2" key="1">
    <citation type="submission" date="2019-09" db="EMBL/GenBank/DDBJ databases">
        <title>Phylogenetic characterization of a novel taxon of the genus Bifidobacterium: Bifidobacterium choloepi sp. nov.</title>
        <authorList>
            <person name="Modesto M."/>
            <person name="Satti M."/>
        </authorList>
    </citation>
    <scope>NUCLEOTIDE SEQUENCE [LARGE SCALE GENOMIC DNA]</scope>
    <source>
        <strain evidence="1 2">BRDM6</strain>
    </source>
</reference>
<dbReference type="AlphaFoldDB" id="A0A6I5N6S7"/>
<organism evidence="1 2">
    <name type="scientific">Bifidobacterium choloepi</name>
    <dbReference type="NCBI Taxonomy" id="2614131"/>
    <lineage>
        <taxon>Bacteria</taxon>
        <taxon>Bacillati</taxon>
        <taxon>Actinomycetota</taxon>
        <taxon>Actinomycetes</taxon>
        <taxon>Bifidobacteriales</taxon>
        <taxon>Bifidobacteriaceae</taxon>
        <taxon>Bifidobacterium</taxon>
    </lineage>
</organism>
<proteinExistence type="predicted"/>
<sequence length="383" mass="43258">MTLDRQIGIELREARNERRLAVAGNRNVRLAVRRRATAGELIIPFPRLYIDPETWMQLHRYDKVKWIARGLDELHGGKLVFTGPTGVAIWGMEHQYSIHRCGLVVAVGSHSVRRTAMVPCNPSCDRWSAKTGEEKGRCGNHATSNGWKDVDKFNVPNTNDWIGAKTRRMYVPQGEIDQCVTVDGIKVMPAARTLVDCVKLFPFVLLLPMFDSAFKQGIVTAEDIREVAGHVRNVGMMTEQVLKYVDARSFNGGESYVRAVIIEEGFMVPISQYRIEEPGNPAHFYETDFAWALPDGRLLILELDGHEKYFNPQMTGGSSAAQVGHLQAQREGFIRQWTGAKIERIEFREAVKRRPLIDKLNRLGVPRMAAGPGPFPWNMAARY</sequence>
<protein>
    <recommendedName>
        <fullName evidence="3">CTP synthase</fullName>
    </recommendedName>
</protein>
<evidence type="ECO:0000313" key="2">
    <source>
        <dbReference type="Proteomes" id="UP000469292"/>
    </source>
</evidence>
<keyword evidence="2" id="KW-1185">Reference proteome</keyword>